<keyword evidence="2" id="KW-1185">Reference proteome</keyword>
<gene>
    <name evidence="1" type="ORF">GV828_12990</name>
</gene>
<proteinExistence type="predicted"/>
<sequence>MNTKILTLLIGLNEQLNFIDLEVDNQMMKYEKAIKVILVSIANLKKLITKSSFKTDTEEIDFFKDIKPQFTSKLIYYNLVYKFEMKRPNGGNRILKKFYNIELQKLKAFF</sequence>
<organism evidence="1 2">
    <name type="scientific">Flavobacterium ichthyis</name>
    <dbReference type="NCBI Taxonomy" id="2698827"/>
    <lineage>
        <taxon>Bacteria</taxon>
        <taxon>Pseudomonadati</taxon>
        <taxon>Bacteroidota</taxon>
        <taxon>Flavobacteriia</taxon>
        <taxon>Flavobacteriales</taxon>
        <taxon>Flavobacteriaceae</taxon>
        <taxon>Flavobacterium</taxon>
    </lineage>
</organism>
<dbReference type="Proteomes" id="UP000798602">
    <property type="component" value="Unassembled WGS sequence"/>
</dbReference>
<dbReference type="RefSeq" id="WP_166537928.1">
    <property type="nucleotide sequence ID" value="NZ_JAABLM010000024.1"/>
</dbReference>
<dbReference type="Pfam" id="PF09357">
    <property type="entry name" value="RteC"/>
    <property type="match status" value="1"/>
</dbReference>
<evidence type="ECO:0000313" key="1">
    <source>
        <dbReference type="EMBL" id="NBL66115.1"/>
    </source>
</evidence>
<comment type="caution">
    <text evidence="1">The sequence shown here is derived from an EMBL/GenBank/DDBJ whole genome shotgun (WGS) entry which is preliminary data.</text>
</comment>
<dbReference type="InterPro" id="IPR018534">
    <property type="entry name" value="Tet_reg_excision_RteC"/>
</dbReference>
<dbReference type="EMBL" id="JAABLM010000024">
    <property type="protein sequence ID" value="NBL66115.1"/>
    <property type="molecule type" value="Genomic_DNA"/>
</dbReference>
<evidence type="ECO:0000313" key="2">
    <source>
        <dbReference type="Proteomes" id="UP000798602"/>
    </source>
</evidence>
<accession>A0ABW9ZB14</accession>
<protein>
    <submittedName>
        <fullName evidence="1">Tetracycline regulation of excision RteC</fullName>
    </submittedName>
</protein>
<name>A0ABW9ZB14_9FLAO</name>
<reference evidence="2" key="1">
    <citation type="submission" date="2020-01" db="EMBL/GenBank/DDBJ databases">
        <title>Sphingomonas sp. strain CSW-10.</title>
        <authorList>
            <person name="Chen W.-M."/>
        </authorList>
    </citation>
    <scope>NUCLEOTIDE SEQUENCE [LARGE SCALE GENOMIC DNA]</scope>
    <source>
        <strain evidence="2">NST-5</strain>
    </source>
</reference>